<keyword evidence="5 6" id="KW-0472">Membrane</keyword>
<evidence type="ECO:0000256" key="2">
    <source>
        <dbReference type="ARBA" id="ARBA00022475"/>
    </source>
</evidence>
<keyword evidence="4 6" id="KW-1133">Transmembrane helix</keyword>
<organism evidence="7 8">
    <name type="scientific">Microcella alkaliphila</name>
    <dbReference type="NCBI Taxonomy" id="279828"/>
    <lineage>
        <taxon>Bacteria</taxon>
        <taxon>Bacillati</taxon>
        <taxon>Actinomycetota</taxon>
        <taxon>Actinomycetes</taxon>
        <taxon>Micrococcales</taxon>
        <taxon>Microbacteriaceae</taxon>
        <taxon>Microcella</taxon>
    </lineage>
</organism>
<dbReference type="EMBL" id="AP017315">
    <property type="protein sequence ID" value="BAU31695.1"/>
    <property type="molecule type" value="Genomic_DNA"/>
</dbReference>
<reference evidence="7 8" key="2">
    <citation type="submission" date="2016-01" db="EMBL/GenBank/DDBJ databases">
        <title>Microcella alkaliphila JAM AC0309 whole genome shotgun sequence.</title>
        <authorList>
            <person name="Kurata A."/>
            <person name="Hirose Y."/>
            <person name="Kishimoto N."/>
            <person name="Kobayashi T."/>
        </authorList>
    </citation>
    <scope>NUCLEOTIDE SEQUENCE [LARGE SCALE GENOMIC DNA]</scope>
    <source>
        <strain evidence="7 8">JAM AC0309</strain>
    </source>
</reference>
<feature type="transmembrane region" description="Helical" evidence="6">
    <location>
        <begin position="333"/>
        <end position="350"/>
    </location>
</feature>
<dbReference type="AlphaFoldDB" id="A0A0U5BBS4"/>
<dbReference type="Proteomes" id="UP000218965">
    <property type="component" value="Chromosome"/>
</dbReference>
<evidence type="ECO:0000313" key="8">
    <source>
        <dbReference type="Proteomes" id="UP000218965"/>
    </source>
</evidence>
<dbReference type="Gene3D" id="1.20.1740.10">
    <property type="entry name" value="Amino acid/polyamine transporter I"/>
    <property type="match status" value="1"/>
</dbReference>
<dbReference type="Pfam" id="PF13520">
    <property type="entry name" value="AA_permease_2"/>
    <property type="match status" value="1"/>
</dbReference>
<evidence type="ECO:0000313" key="7">
    <source>
        <dbReference type="EMBL" id="BAU31695.1"/>
    </source>
</evidence>
<gene>
    <name evidence="7" type="ORF">MalAC0309_0828</name>
</gene>
<dbReference type="KEGG" id="malk:MalAC0309_0828"/>
<evidence type="ECO:0000256" key="6">
    <source>
        <dbReference type="SAM" id="Phobius"/>
    </source>
</evidence>
<feature type="transmembrane region" description="Helical" evidence="6">
    <location>
        <begin position="31"/>
        <end position="51"/>
    </location>
</feature>
<feature type="transmembrane region" description="Helical" evidence="6">
    <location>
        <begin position="108"/>
        <end position="132"/>
    </location>
</feature>
<feature type="transmembrane region" description="Helical" evidence="6">
    <location>
        <begin position="387"/>
        <end position="406"/>
    </location>
</feature>
<feature type="transmembrane region" description="Helical" evidence="6">
    <location>
        <begin position="138"/>
        <end position="155"/>
    </location>
</feature>
<feature type="transmembrane region" description="Helical" evidence="6">
    <location>
        <begin position="162"/>
        <end position="183"/>
    </location>
</feature>
<dbReference type="GO" id="GO:0055085">
    <property type="term" value="P:transmembrane transport"/>
    <property type="evidence" value="ECO:0007669"/>
    <property type="project" value="InterPro"/>
</dbReference>
<reference evidence="8" key="1">
    <citation type="submission" date="2015-12" db="EMBL/GenBank/DDBJ databases">
        <authorList>
            <person name="Shamseldin A."/>
            <person name="Moawad H."/>
            <person name="Abd El-Rahim W.M."/>
            <person name="Sadowsky M.J."/>
        </authorList>
    </citation>
    <scope>NUCLEOTIDE SEQUENCE [LARGE SCALE GENOMIC DNA]</scope>
    <source>
        <strain evidence="8">JAM AC0309</strain>
    </source>
</reference>
<dbReference type="InterPro" id="IPR050367">
    <property type="entry name" value="APC_superfamily"/>
</dbReference>
<evidence type="ECO:0000256" key="1">
    <source>
        <dbReference type="ARBA" id="ARBA00004651"/>
    </source>
</evidence>
<feature type="transmembrane region" description="Helical" evidence="6">
    <location>
        <begin position="203"/>
        <end position="220"/>
    </location>
</feature>
<dbReference type="GO" id="GO:0016020">
    <property type="term" value="C:membrane"/>
    <property type="evidence" value="ECO:0007669"/>
    <property type="project" value="UniProtKB-SubCell"/>
</dbReference>
<evidence type="ECO:0000256" key="3">
    <source>
        <dbReference type="ARBA" id="ARBA00022692"/>
    </source>
</evidence>
<dbReference type="OrthoDB" id="259687at2"/>
<dbReference type="PIRSF" id="PIRSF006060">
    <property type="entry name" value="AA_transporter"/>
    <property type="match status" value="1"/>
</dbReference>
<keyword evidence="2" id="KW-1003">Cell membrane</keyword>
<sequence>MPAEPETADESTPHPTAVPAAHGALARRVRLPGAIGIGLASMIGAGLFAVWGPATDAARSGLLVALVAAAVIATLNAFSSAQLAMAHPAAGGAYAFGRRYVGPWTGFTAGWLFVTGKTASAAAIASIAAAYLYPPAPVPVAVGLIVVFAALNMSGVRTTARVSIAIVAVVLAGLAVLLVVAVSGGTAADLDPVTSILNPTSPYGVLQGAALLFFAFAGYARMATLGEEVVEPRRTLPRAIFIALGIVLALYAAVAVLLVSTLGVNRLAGSVTPLADALDPAWTPLVVAVAGIACLGSLVGILAGLSRSSLAMARERDLPGLLARISPRTNAPIVAEAVIAGMAILIVVLLEPAQLVAASSSAVLLYYAVAHLSALRQPAAERWQPRAVGIAGLVGCVVLVAALPPISILGTAALLAVGLLLRMLAVRLRARSVVEGGAR</sequence>
<evidence type="ECO:0000256" key="4">
    <source>
        <dbReference type="ARBA" id="ARBA00022989"/>
    </source>
</evidence>
<dbReference type="InterPro" id="IPR002293">
    <property type="entry name" value="AA/rel_permease1"/>
</dbReference>
<feature type="transmembrane region" description="Helical" evidence="6">
    <location>
        <begin position="282"/>
        <end position="305"/>
    </location>
</feature>
<accession>A0A0U5BBS4</accession>
<feature type="transmembrane region" description="Helical" evidence="6">
    <location>
        <begin position="240"/>
        <end position="262"/>
    </location>
</feature>
<dbReference type="RefSeq" id="WP_096420897.1">
    <property type="nucleotide sequence ID" value="NZ_AP017315.1"/>
</dbReference>
<evidence type="ECO:0000256" key="5">
    <source>
        <dbReference type="ARBA" id="ARBA00023136"/>
    </source>
</evidence>
<comment type="subcellular location">
    <subcellularLocation>
        <location evidence="1">Cell membrane</location>
        <topology evidence="1">Multi-pass membrane protein</topology>
    </subcellularLocation>
</comment>
<dbReference type="PANTHER" id="PTHR42770">
    <property type="entry name" value="AMINO ACID TRANSPORTER-RELATED"/>
    <property type="match status" value="1"/>
</dbReference>
<feature type="transmembrane region" description="Helical" evidence="6">
    <location>
        <begin position="57"/>
        <end position="78"/>
    </location>
</feature>
<name>A0A0U5BBS4_9MICO</name>
<proteinExistence type="predicted"/>
<keyword evidence="3 6" id="KW-0812">Transmembrane</keyword>
<dbReference type="PANTHER" id="PTHR42770:SF7">
    <property type="entry name" value="MEMBRANE PROTEIN"/>
    <property type="match status" value="1"/>
</dbReference>
<protein>
    <submittedName>
        <fullName evidence="7">Transporter</fullName>
    </submittedName>
</protein>